<dbReference type="RefSeq" id="WP_146892794.1">
    <property type="nucleotide sequence ID" value="NZ_BJYG01000079.1"/>
</dbReference>
<accession>A0A511XQG6</accession>
<dbReference type="GO" id="GO:0008777">
    <property type="term" value="F:acetylornithine deacetylase activity"/>
    <property type="evidence" value="ECO:0007669"/>
    <property type="project" value="TreeGrafter"/>
</dbReference>
<dbReference type="EMBL" id="BJYG01000079">
    <property type="protein sequence ID" value="GEN65210.1"/>
    <property type="molecule type" value="Genomic_DNA"/>
</dbReference>
<evidence type="ECO:0000313" key="11">
    <source>
        <dbReference type="EMBL" id="GEN65210.1"/>
    </source>
</evidence>
<dbReference type="Pfam" id="PF07687">
    <property type="entry name" value="M20_dimer"/>
    <property type="match status" value="1"/>
</dbReference>
<dbReference type="InterPro" id="IPR036264">
    <property type="entry name" value="Bact_exopeptidase_dim_dom"/>
</dbReference>
<dbReference type="CDD" id="cd03894">
    <property type="entry name" value="M20_ArgE"/>
    <property type="match status" value="1"/>
</dbReference>
<evidence type="ECO:0000256" key="8">
    <source>
        <dbReference type="ARBA" id="ARBA00022833"/>
    </source>
</evidence>
<dbReference type="PANTHER" id="PTHR43808:SF31">
    <property type="entry name" value="N-ACETYL-L-CITRULLINE DEACETYLASE"/>
    <property type="match status" value="1"/>
</dbReference>
<dbReference type="InterPro" id="IPR010169">
    <property type="entry name" value="AcOrn-deacetyl"/>
</dbReference>
<gene>
    <name evidence="11" type="ORF">AOE01nite_34340</name>
</gene>
<evidence type="ECO:0000256" key="9">
    <source>
        <dbReference type="ARBA" id="ARBA00023285"/>
    </source>
</evidence>
<keyword evidence="5" id="KW-0028">Amino-acid biosynthesis</keyword>
<evidence type="ECO:0000256" key="3">
    <source>
        <dbReference type="ARBA" id="ARBA00022490"/>
    </source>
</evidence>
<dbReference type="NCBIfam" id="NF005710">
    <property type="entry name" value="PRK07522.1"/>
    <property type="match status" value="1"/>
</dbReference>
<dbReference type="SUPFAM" id="SSF55031">
    <property type="entry name" value="Bacterial exopeptidase dimerisation domain"/>
    <property type="match status" value="1"/>
</dbReference>
<protein>
    <submittedName>
        <fullName evidence="11">Acetylornithine deacetylase</fullName>
    </submittedName>
</protein>
<dbReference type="Proteomes" id="UP000321746">
    <property type="component" value="Unassembled WGS sequence"/>
</dbReference>
<keyword evidence="9" id="KW-0170">Cobalt</keyword>
<keyword evidence="4" id="KW-0055">Arginine biosynthesis</keyword>
<sequence>MSAEYDMMVEDILGHLIAFPTICERSNEALIDWVESFLLALGARCERVPGAHTGRFNLLASIGPETPDGVILSAHSDVVPVEGQPWTTDPFHLTKHDNRLYGRGTSDMKGFLACMLVAARTAAALPDLKAPLHLVVSCDEEIGCVGVRSLLKELATRKFRARGSIIGEPTGLHVVSGHKGKLAARVICRGLAAHSANPDRGCNAILLAADVIGSIRALQQELLEKGVQDDAYEVPYSTMQVGLIQGGTALNIVPDYCELGFEMRFLPGVDPESWLDRLRQEAARLCDSIEHARVEVEVVNSYPGLHAPDNITFLRNIMQITGDNATGRIGFGTEGGLFSEYLDIPVVICGPGSIDRAHKADEFILDTELAAGVQFVSRVVEGLL</sequence>
<dbReference type="PANTHER" id="PTHR43808">
    <property type="entry name" value="ACETYLORNITHINE DEACETYLASE"/>
    <property type="match status" value="1"/>
</dbReference>
<dbReference type="PROSITE" id="PS00759">
    <property type="entry name" value="ARGE_DAPE_CPG2_2"/>
    <property type="match status" value="1"/>
</dbReference>
<comment type="similarity">
    <text evidence="2">Belongs to the peptidase M20A family. ArgE subfamily.</text>
</comment>
<dbReference type="OrthoDB" id="9809784at2"/>
<dbReference type="GO" id="GO:0046872">
    <property type="term" value="F:metal ion binding"/>
    <property type="evidence" value="ECO:0007669"/>
    <property type="project" value="UniProtKB-KW"/>
</dbReference>
<name>A0A511XQG6_9PROT</name>
<comment type="cofactor">
    <cofactor evidence="1">
        <name>Zn(2+)</name>
        <dbReference type="ChEBI" id="CHEBI:29105"/>
    </cofactor>
</comment>
<keyword evidence="6" id="KW-0479">Metal-binding</keyword>
<dbReference type="InterPro" id="IPR002933">
    <property type="entry name" value="Peptidase_M20"/>
</dbReference>
<dbReference type="InterPro" id="IPR050072">
    <property type="entry name" value="Peptidase_M20A"/>
</dbReference>
<comment type="caution">
    <text evidence="11">The sequence shown here is derived from an EMBL/GenBank/DDBJ whole genome shotgun (WGS) entry which is preliminary data.</text>
</comment>
<dbReference type="Gene3D" id="3.40.630.10">
    <property type="entry name" value="Zn peptidases"/>
    <property type="match status" value="1"/>
</dbReference>
<dbReference type="GO" id="GO:0006526">
    <property type="term" value="P:L-arginine biosynthetic process"/>
    <property type="evidence" value="ECO:0007669"/>
    <property type="project" value="UniProtKB-KW"/>
</dbReference>
<dbReference type="SUPFAM" id="SSF53187">
    <property type="entry name" value="Zn-dependent exopeptidases"/>
    <property type="match status" value="1"/>
</dbReference>
<keyword evidence="8" id="KW-0862">Zinc</keyword>
<organism evidence="11 12">
    <name type="scientific">Acetobacter oeni</name>
    <dbReference type="NCBI Taxonomy" id="304077"/>
    <lineage>
        <taxon>Bacteria</taxon>
        <taxon>Pseudomonadati</taxon>
        <taxon>Pseudomonadota</taxon>
        <taxon>Alphaproteobacteria</taxon>
        <taxon>Acetobacterales</taxon>
        <taxon>Acetobacteraceae</taxon>
        <taxon>Acetobacter</taxon>
    </lineage>
</organism>
<feature type="domain" description="Peptidase M20 dimerisation" evidence="10">
    <location>
        <begin position="177"/>
        <end position="285"/>
    </location>
</feature>
<evidence type="ECO:0000256" key="1">
    <source>
        <dbReference type="ARBA" id="ARBA00001947"/>
    </source>
</evidence>
<keyword evidence="12" id="KW-1185">Reference proteome</keyword>
<evidence type="ECO:0000256" key="4">
    <source>
        <dbReference type="ARBA" id="ARBA00022571"/>
    </source>
</evidence>
<evidence type="ECO:0000256" key="6">
    <source>
        <dbReference type="ARBA" id="ARBA00022723"/>
    </source>
</evidence>
<reference evidence="11 12" key="1">
    <citation type="submission" date="2019-07" db="EMBL/GenBank/DDBJ databases">
        <title>Whole genome shotgun sequence of Acetobacter oeni NBRC 105207.</title>
        <authorList>
            <person name="Hosoyama A."/>
            <person name="Uohara A."/>
            <person name="Ohji S."/>
            <person name="Ichikawa N."/>
        </authorList>
    </citation>
    <scope>NUCLEOTIDE SEQUENCE [LARGE SCALE GENOMIC DNA]</scope>
    <source>
        <strain evidence="11 12">NBRC 105207</strain>
    </source>
</reference>
<dbReference type="Gene3D" id="3.30.70.360">
    <property type="match status" value="1"/>
</dbReference>
<dbReference type="Pfam" id="PF01546">
    <property type="entry name" value="Peptidase_M20"/>
    <property type="match status" value="1"/>
</dbReference>
<keyword evidence="7" id="KW-0378">Hydrolase</keyword>
<dbReference type="NCBIfam" id="TIGR01892">
    <property type="entry name" value="AcOrn-deacetyl"/>
    <property type="match status" value="1"/>
</dbReference>
<keyword evidence="3" id="KW-0963">Cytoplasm</keyword>
<evidence type="ECO:0000256" key="7">
    <source>
        <dbReference type="ARBA" id="ARBA00022801"/>
    </source>
</evidence>
<evidence type="ECO:0000259" key="10">
    <source>
        <dbReference type="Pfam" id="PF07687"/>
    </source>
</evidence>
<evidence type="ECO:0000256" key="2">
    <source>
        <dbReference type="ARBA" id="ARBA00005691"/>
    </source>
</evidence>
<dbReference type="InterPro" id="IPR011650">
    <property type="entry name" value="Peptidase_M20_dimer"/>
</dbReference>
<evidence type="ECO:0000256" key="5">
    <source>
        <dbReference type="ARBA" id="ARBA00022605"/>
    </source>
</evidence>
<evidence type="ECO:0000313" key="12">
    <source>
        <dbReference type="Proteomes" id="UP000321746"/>
    </source>
</evidence>
<proteinExistence type="inferred from homology"/>
<dbReference type="InterPro" id="IPR001261">
    <property type="entry name" value="ArgE/DapE_CS"/>
</dbReference>
<dbReference type="AlphaFoldDB" id="A0A511XQG6"/>